<dbReference type="AlphaFoldDB" id="A0AAD4PX65"/>
<dbReference type="Gene3D" id="3.40.50.1110">
    <property type="entry name" value="SGNH hydrolase"/>
    <property type="match status" value="1"/>
</dbReference>
<evidence type="ECO:0000259" key="1">
    <source>
        <dbReference type="Pfam" id="PF13472"/>
    </source>
</evidence>
<dbReference type="Proteomes" id="UP001201262">
    <property type="component" value="Unassembled WGS sequence"/>
</dbReference>
<keyword evidence="3" id="KW-1185">Reference proteome</keyword>
<dbReference type="PANTHER" id="PTHR14209">
    <property type="entry name" value="ISOAMYL ACETATE-HYDROLYZING ESTERASE 1"/>
    <property type="match status" value="1"/>
</dbReference>
<organism evidence="2 3">
    <name type="scientific">Talaromyces proteolyticus</name>
    <dbReference type="NCBI Taxonomy" id="1131652"/>
    <lineage>
        <taxon>Eukaryota</taxon>
        <taxon>Fungi</taxon>
        <taxon>Dikarya</taxon>
        <taxon>Ascomycota</taxon>
        <taxon>Pezizomycotina</taxon>
        <taxon>Eurotiomycetes</taxon>
        <taxon>Eurotiomycetidae</taxon>
        <taxon>Eurotiales</taxon>
        <taxon>Trichocomaceae</taxon>
        <taxon>Talaromyces</taxon>
        <taxon>Talaromyces sect. Bacilispori</taxon>
    </lineage>
</organism>
<feature type="domain" description="SGNH hydrolase-type esterase" evidence="1">
    <location>
        <begin position="27"/>
        <end position="233"/>
    </location>
</feature>
<dbReference type="InterPro" id="IPR013830">
    <property type="entry name" value="SGNH_hydro"/>
</dbReference>
<protein>
    <submittedName>
        <fullName evidence="2">GDSL Lipase/Acylhydrolase family protein</fullName>
    </submittedName>
</protein>
<comment type="caution">
    <text evidence="2">The sequence shown here is derived from an EMBL/GenBank/DDBJ whole genome shotgun (WGS) entry which is preliminary data.</text>
</comment>
<sequence>MSTGTDFTMSYGTGVPDHFNEYDQFFLFGDSITQASYDPQLGFGFGAALQHAYVRRLDVINRGLSGYNTANAMVIFPKIFPPPQKARIRLMTVFFGANDAALPHSIQHVPLDQYKQNLKALLEHPLTKAQNPKIIVITPPPINEYQLEITDFKKGIVGPPRRTAKTTKMYADACRDVAKSLGIPVADLWAAFMNAAQWKPGQPLAGSKESPVNERLASLLSDGLHFTSSGYKIMFDEVMNVLRATWPEEDPEKLPMIFPPWEVAPK</sequence>
<evidence type="ECO:0000313" key="3">
    <source>
        <dbReference type="Proteomes" id="UP001201262"/>
    </source>
</evidence>
<evidence type="ECO:0000313" key="2">
    <source>
        <dbReference type="EMBL" id="KAH8696064.1"/>
    </source>
</evidence>
<dbReference type="GeneID" id="70243416"/>
<dbReference type="SUPFAM" id="SSF52266">
    <property type="entry name" value="SGNH hydrolase"/>
    <property type="match status" value="1"/>
</dbReference>
<dbReference type="RefSeq" id="XP_046071002.1">
    <property type="nucleotide sequence ID" value="XM_046213129.1"/>
</dbReference>
<dbReference type="CDD" id="cd01838">
    <property type="entry name" value="Isoamyl_acetate_hydrolase_like"/>
    <property type="match status" value="1"/>
</dbReference>
<name>A0AAD4PX65_9EURO</name>
<proteinExistence type="predicted"/>
<gene>
    <name evidence="2" type="ORF">BGW36DRAFT_342541</name>
</gene>
<reference evidence="2" key="1">
    <citation type="submission" date="2021-12" db="EMBL/GenBank/DDBJ databases">
        <title>Convergent genome expansion in fungi linked to evolution of root-endophyte symbiosis.</title>
        <authorList>
            <consortium name="DOE Joint Genome Institute"/>
            <person name="Ke Y.-H."/>
            <person name="Bonito G."/>
            <person name="Liao H.-L."/>
            <person name="Looney B."/>
            <person name="Rojas-Flechas A."/>
            <person name="Nash J."/>
            <person name="Hameed K."/>
            <person name="Schadt C."/>
            <person name="Martin F."/>
            <person name="Crous P.W."/>
            <person name="Miettinen O."/>
            <person name="Magnuson J.K."/>
            <person name="Labbe J."/>
            <person name="Jacobson D."/>
            <person name="Doktycz M.J."/>
            <person name="Veneault-Fourrey C."/>
            <person name="Kuo A."/>
            <person name="Mondo S."/>
            <person name="Calhoun S."/>
            <person name="Riley R."/>
            <person name="Ohm R."/>
            <person name="LaButti K."/>
            <person name="Andreopoulos B."/>
            <person name="Pangilinan J."/>
            <person name="Nolan M."/>
            <person name="Tritt A."/>
            <person name="Clum A."/>
            <person name="Lipzen A."/>
            <person name="Daum C."/>
            <person name="Barry K."/>
            <person name="Grigoriev I.V."/>
            <person name="Vilgalys R."/>
        </authorList>
    </citation>
    <scope>NUCLEOTIDE SEQUENCE</scope>
    <source>
        <strain evidence="2">PMI_201</strain>
    </source>
</reference>
<dbReference type="EMBL" id="JAJTJA010000007">
    <property type="protein sequence ID" value="KAH8696064.1"/>
    <property type="molecule type" value="Genomic_DNA"/>
</dbReference>
<dbReference type="Pfam" id="PF13472">
    <property type="entry name" value="Lipase_GDSL_2"/>
    <property type="match status" value="1"/>
</dbReference>
<dbReference type="InterPro" id="IPR036514">
    <property type="entry name" value="SGNH_hydro_sf"/>
</dbReference>
<dbReference type="InterPro" id="IPR045136">
    <property type="entry name" value="Iah1-like"/>
</dbReference>
<accession>A0AAD4PX65</accession>
<dbReference type="PANTHER" id="PTHR14209:SF19">
    <property type="entry name" value="ISOAMYL ACETATE-HYDROLYZING ESTERASE 1 HOMOLOG"/>
    <property type="match status" value="1"/>
</dbReference>